<sequence length="216" mass="22698">MTLLEPHNLPFAAAIILLIFVALAQVIGMGDLFDGVDVDADMNVDAAEGLNPADANGVISTALSLFGIGRVPFLIWFAMLLFLFAGTGVAIQQMTIAATGSPLPMLLAAIGAGAAAFPLNGMVARPLERFLPADETSAVGLGSLVRRDAVIQVGTARPGSPARSKVLDMHGHPHFVMVEPHDPGAELTEGETVLLVRREGETFYAVQYENPLLGLD</sequence>
<dbReference type="InterPro" id="IPR048376">
    <property type="entry name" value="YqiJ_N"/>
</dbReference>
<keyword evidence="1" id="KW-0472">Membrane</keyword>
<feature type="domain" description="Inner membrane protein YqiJ N-terminal" evidence="3">
    <location>
        <begin position="8"/>
        <end position="119"/>
    </location>
</feature>
<dbReference type="Pfam" id="PF21001">
    <property type="entry name" value="YqiJ_N"/>
    <property type="match status" value="1"/>
</dbReference>
<dbReference type="Pfam" id="PF07290">
    <property type="entry name" value="YqiJ_OB"/>
    <property type="match status" value="1"/>
</dbReference>
<dbReference type="RefSeq" id="WP_218315859.1">
    <property type="nucleotide sequence ID" value="NZ_JAGSPB010000001.1"/>
</dbReference>
<reference evidence="4 5" key="1">
    <citation type="submission" date="2021-04" db="EMBL/GenBank/DDBJ databases">
        <authorList>
            <person name="Pira H."/>
            <person name="Risdian C."/>
            <person name="Wink J."/>
        </authorList>
    </citation>
    <scope>NUCLEOTIDE SEQUENCE [LARGE SCALE GENOMIC DNA]</scope>
    <source>
        <strain evidence="4 5">WH131</strain>
    </source>
</reference>
<dbReference type="InterPro" id="IPR010840">
    <property type="entry name" value="YqiJ_OB"/>
</dbReference>
<protein>
    <submittedName>
        <fullName evidence="4">DUF1449 family protein</fullName>
    </submittedName>
</protein>
<keyword evidence="1" id="KW-1133">Transmembrane helix</keyword>
<accession>A0ABS6SK61</accession>
<evidence type="ECO:0000313" key="5">
    <source>
        <dbReference type="Proteomes" id="UP000699975"/>
    </source>
</evidence>
<evidence type="ECO:0000259" key="2">
    <source>
        <dbReference type="Pfam" id="PF07290"/>
    </source>
</evidence>
<evidence type="ECO:0000259" key="3">
    <source>
        <dbReference type="Pfam" id="PF21001"/>
    </source>
</evidence>
<name>A0ABS6SK61_9SPHN</name>
<feature type="transmembrane region" description="Helical" evidence="1">
    <location>
        <begin position="73"/>
        <end position="91"/>
    </location>
</feature>
<keyword evidence="1" id="KW-0812">Transmembrane</keyword>
<feature type="domain" description="Inner membrane protein YqiJ OB-fold" evidence="2">
    <location>
        <begin position="143"/>
        <end position="206"/>
    </location>
</feature>
<dbReference type="Proteomes" id="UP000699975">
    <property type="component" value="Unassembled WGS sequence"/>
</dbReference>
<proteinExistence type="predicted"/>
<organism evidence="4 5">
    <name type="scientific">Erythrobacter ani</name>
    <dbReference type="NCBI Taxonomy" id="2827235"/>
    <lineage>
        <taxon>Bacteria</taxon>
        <taxon>Pseudomonadati</taxon>
        <taxon>Pseudomonadota</taxon>
        <taxon>Alphaproteobacteria</taxon>
        <taxon>Sphingomonadales</taxon>
        <taxon>Erythrobacteraceae</taxon>
        <taxon>Erythrobacter/Porphyrobacter group</taxon>
        <taxon>Erythrobacter</taxon>
    </lineage>
</organism>
<keyword evidence="5" id="KW-1185">Reference proteome</keyword>
<gene>
    <name evidence="4" type="ORF">KCG45_04345</name>
</gene>
<comment type="caution">
    <text evidence="4">The sequence shown here is derived from an EMBL/GenBank/DDBJ whole genome shotgun (WGS) entry which is preliminary data.</text>
</comment>
<evidence type="ECO:0000256" key="1">
    <source>
        <dbReference type="SAM" id="Phobius"/>
    </source>
</evidence>
<evidence type="ECO:0000313" key="4">
    <source>
        <dbReference type="EMBL" id="MBV7265398.1"/>
    </source>
</evidence>
<dbReference type="EMBL" id="JAGSPB010000001">
    <property type="protein sequence ID" value="MBV7265398.1"/>
    <property type="molecule type" value="Genomic_DNA"/>
</dbReference>
<feature type="transmembrane region" description="Helical" evidence="1">
    <location>
        <begin position="103"/>
        <end position="123"/>
    </location>
</feature>